<dbReference type="GO" id="GO:0042586">
    <property type="term" value="F:peptide deformylase activity"/>
    <property type="evidence" value="ECO:0007669"/>
    <property type="project" value="UniProtKB-EC"/>
</dbReference>
<dbReference type="PRINTS" id="PR01576">
    <property type="entry name" value="PDEFORMYLASE"/>
</dbReference>
<dbReference type="Pfam" id="PF01327">
    <property type="entry name" value="Pep_deformylase"/>
    <property type="match status" value="1"/>
</dbReference>
<feature type="binding site" evidence="2">
    <location>
        <position position="138"/>
    </location>
    <ligand>
        <name>Fe cation</name>
        <dbReference type="ChEBI" id="CHEBI:24875"/>
    </ligand>
</feature>
<dbReference type="Gene3D" id="3.90.45.10">
    <property type="entry name" value="Peptide deformylase"/>
    <property type="match status" value="1"/>
</dbReference>
<dbReference type="NCBIfam" id="TIGR00079">
    <property type="entry name" value="pept_deformyl"/>
    <property type="match status" value="1"/>
</dbReference>
<evidence type="ECO:0000313" key="3">
    <source>
        <dbReference type="EMBL" id="MFD1341013.1"/>
    </source>
</evidence>
<dbReference type="PIRSF" id="PIRSF004749">
    <property type="entry name" value="Pep_def"/>
    <property type="match status" value="1"/>
</dbReference>
<keyword evidence="2" id="KW-0479">Metal-binding</keyword>
<evidence type="ECO:0000256" key="1">
    <source>
        <dbReference type="ARBA" id="ARBA00010759"/>
    </source>
</evidence>
<keyword evidence="2" id="KW-0408">Iron</keyword>
<evidence type="ECO:0000256" key="2">
    <source>
        <dbReference type="HAMAP-Rule" id="MF_00163"/>
    </source>
</evidence>
<dbReference type="NCBIfam" id="NF001159">
    <property type="entry name" value="PRK00150.1-3"/>
    <property type="match status" value="1"/>
</dbReference>
<comment type="caution">
    <text evidence="3">The sequence shown here is derived from an EMBL/GenBank/DDBJ whole genome shotgun (WGS) entry which is preliminary data.</text>
</comment>
<organism evidence="3 4">
    <name type="scientific">Litorisediminicola beolgyonensis</name>
    <dbReference type="NCBI Taxonomy" id="1173614"/>
    <lineage>
        <taxon>Bacteria</taxon>
        <taxon>Pseudomonadati</taxon>
        <taxon>Pseudomonadota</taxon>
        <taxon>Alphaproteobacteria</taxon>
        <taxon>Rhodobacterales</taxon>
        <taxon>Paracoccaceae</taxon>
        <taxon>Litorisediminicola</taxon>
    </lineage>
</organism>
<keyword evidence="2" id="KW-0648">Protein biosynthesis</keyword>
<proteinExistence type="inferred from homology"/>
<comment type="similarity">
    <text evidence="1 2">Belongs to the polypeptide deformylase family.</text>
</comment>
<dbReference type="PANTHER" id="PTHR10458:SF22">
    <property type="entry name" value="PEPTIDE DEFORMYLASE"/>
    <property type="match status" value="1"/>
</dbReference>
<name>A0ABW3ZE53_9RHOB</name>
<dbReference type="SUPFAM" id="SSF56420">
    <property type="entry name" value="Peptide deformylase"/>
    <property type="match status" value="1"/>
</dbReference>
<sequence length="162" mass="17805">MSVRPVLRWPEPRLSTRCEPVGNWDVAALVADLFETMYAAPGRGLAAPQVGVLRRVFVMDAGWKTGEKTPLAVIDPEILWLSPETCLSAEGCLSISGITAEVTRHCELRLAFRDETGGRQERHLTGAEALIAQHEYDHLDGLVTLDRLAPQERAALEAEYAA</sequence>
<dbReference type="Proteomes" id="UP001597135">
    <property type="component" value="Unassembled WGS sequence"/>
</dbReference>
<dbReference type="HAMAP" id="MF_00163">
    <property type="entry name" value="Pep_deformylase"/>
    <property type="match status" value="1"/>
</dbReference>
<comment type="function">
    <text evidence="2">Removes the formyl group from the N-terminal Met of newly synthesized proteins. Requires at least a dipeptide for an efficient rate of reaction. N-terminal L-methionine is a prerequisite for activity but the enzyme has broad specificity at other positions.</text>
</comment>
<gene>
    <name evidence="2 3" type="primary">def</name>
    <name evidence="3" type="ORF">ACFQ4E_01105</name>
</gene>
<feature type="binding site" evidence="2">
    <location>
        <position position="92"/>
    </location>
    <ligand>
        <name>Fe cation</name>
        <dbReference type="ChEBI" id="CHEBI:24875"/>
    </ligand>
</feature>
<feature type="active site" evidence="2">
    <location>
        <position position="135"/>
    </location>
</feature>
<evidence type="ECO:0000313" key="4">
    <source>
        <dbReference type="Proteomes" id="UP001597135"/>
    </source>
</evidence>
<dbReference type="EC" id="3.5.1.88" evidence="2"/>
<keyword evidence="4" id="KW-1185">Reference proteome</keyword>
<reference evidence="4" key="1">
    <citation type="journal article" date="2019" name="Int. J. Syst. Evol. Microbiol.">
        <title>The Global Catalogue of Microorganisms (GCM) 10K type strain sequencing project: providing services to taxonomists for standard genome sequencing and annotation.</title>
        <authorList>
            <consortium name="The Broad Institute Genomics Platform"/>
            <consortium name="The Broad Institute Genome Sequencing Center for Infectious Disease"/>
            <person name="Wu L."/>
            <person name="Ma J."/>
        </authorList>
    </citation>
    <scope>NUCLEOTIDE SEQUENCE [LARGE SCALE GENOMIC DNA]</scope>
    <source>
        <strain evidence="4">CCUG 62953</strain>
    </source>
</reference>
<dbReference type="InterPro" id="IPR036821">
    <property type="entry name" value="Peptide_deformylase_sf"/>
</dbReference>
<dbReference type="EMBL" id="JBHTMU010000001">
    <property type="protein sequence ID" value="MFD1341013.1"/>
    <property type="molecule type" value="Genomic_DNA"/>
</dbReference>
<comment type="cofactor">
    <cofactor evidence="2">
        <name>Fe(2+)</name>
        <dbReference type="ChEBI" id="CHEBI:29033"/>
    </cofactor>
    <text evidence="2">Binds 1 Fe(2+) ion.</text>
</comment>
<feature type="binding site" evidence="2">
    <location>
        <position position="134"/>
    </location>
    <ligand>
        <name>Fe cation</name>
        <dbReference type="ChEBI" id="CHEBI:24875"/>
    </ligand>
</feature>
<protein>
    <recommendedName>
        <fullName evidence="2">Peptide deformylase</fullName>
        <shortName evidence="2">PDF</shortName>
        <ecNumber evidence="2">3.5.1.88</ecNumber>
    </recommendedName>
    <alternativeName>
        <fullName evidence="2">Polypeptide deformylase</fullName>
    </alternativeName>
</protein>
<comment type="catalytic activity">
    <reaction evidence="2">
        <text>N-terminal N-formyl-L-methionyl-[peptide] + H2O = N-terminal L-methionyl-[peptide] + formate</text>
        <dbReference type="Rhea" id="RHEA:24420"/>
        <dbReference type="Rhea" id="RHEA-COMP:10639"/>
        <dbReference type="Rhea" id="RHEA-COMP:10640"/>
        <dbReference type="ChEBI" id="CHEBI:15377"/>
        <dbReference type="ChEBI" id="CHEBI:15740"/>
        <dbReference type="ChEBI" id="CHEBI:49298"/>
        <dbReference type="ChEBI" id="CHEBI:64731"/>
        <dbReference type="EC" id="3.5.1.88"/>
    </reaction>
</comment>
<keyword evidence="2 3" id="KW-0378">Hydrolase</keyword>
<dbReference type="PANTHER" id="PTHR10458">
    <property type="entry name" value="PEPTIDE DEFORMYLASE"/>
    <property type="match status" value="1"/>
</dbReference>
<dbReference type="RefSeq" id="WP_386801069.1">
    <property type="nucleotide sequence ID" value="NZ_JBHTMU010000001.1"/>
</dbReference>
<dbReference type="InterPro" id="IPR023635">
    <property type="entry name" value="Peptide_deformylase"/>
</dbReference>
<dbReference type="CDD" id="cd00487">
    <property type="entry name" value="Pep_deformylase"/>
    <property type="match status" value="1"/>
</dbReference>
<accession>A0ABW3ZE53</accession>